<gene>
    <name evidence="2" type="ORF">HELGO_WM45470</name>
</gene>
<organism evidence="2">
    <name type="scientific">uncultured Sulfurovum sp</name>
    <dbReference type="NCBI Taxonomy" id="269237"/>
    <lineage>
        <taxon>Bacteria</taxon>
        <taxon>Pseudomonadati</taxon>
        <taxon>Campylobacterota</taxon>
        <taxon>Epsilonproteobacteria</taxon>
        <taxon>Campylobacterales</taxon>
        <taxon>Sulfurovaceae</taxon>
        <taxon>Sulfurovum</taxon>
        <taxon>environmental samples</taxon>
    </lineage>
</organism>
<dbReference type="EMBL" id="CACVAZ010000112">
    <property type="protein sequence ID" value="CAA6817286.1"/>
    <property type="molecule type" value="Genomic_DNA"/>
</dbReference>
<proteinExistence type="predicted"/>
<keyword evidence="1" id="KW-0175">Coiled coil</keyword>
<protein>
    <submittedName>
        <fullName evidence="2">CRISPR-associated DxTHG motif protein</fullName>
    </submittedName>
</protein>
<reference evidence="2" key="1">
    <citation type="submission" date="2020-01" db="EMBL/GenBank/DDBJ databases">
        <authorList>
            <person name="Meier V. D."/>
            <person name="Meier V D."/>
        </authorList>
    </citation>
    <scope>NUCLEOTIDE SEQUENCE</scope>
    <source>
        <strain evidence="2">HLG_WM_MAG_02</strain>
    </source>
</reference>
<sequence length="479" mass="55784">MKKAVVTLLGMISHSKPEYISIDGEVKKIFVDVKQEERAIYRFSDNLNLFSEKLKDKRYINTLALLIDIFPDREIMPIATEKAKEIQEKTLNFLNVNSLALDNTIIINESDYEGIFQQISELLQENKYESFIIDLTHGFRHLPILMIVNLIIASIKDIDKIEHIFFAKEIVPAKEYEIIDLLDYIGLAKLSFVLENFNENYTVGNKLLFKNEKYQDLVDSLRIISGHILANSLKRLIERDENLINETINKLEKLKNDDKKIATFSASIENIIKHLRQIEILKDEKDYIKLFKFSQMMKEREYLLNSITLLNESVGMYCAELLKEVVPNMSNKIDKFIKEEKFSLYKVAQQSKNLIKLKNRFTGHYLDETFPKDKILTQLKLEDNSKLKCLIIDIENLRNNLAHGNSSEKIENVKGVINSLILEYQKIIQVPNEINLEEKIKQIEKHTILTKDKKEKIVPKGINASKEKVDELKSLFGNR</sequence>
<dbReference type="InterPro" id="IPR013383">
    <property type="entry name" value="CRISPR-assoc_prot_DxTHG_CS"/>
</dbReference>
<dbReference type="NCBIfam" id="TIGR02549">
    <property type="entry name" value="CRISPR_DxTHG"/>
    <property type="match status" value="1"/>
</dbReference>
<accession>A0A6S6TQJ5</accession>
<evidence type="ECO:0000256" key="1">
    <source>
        <dbReference type="SAM" id="Coils"/>
    </source>
</evidence>
<name>A0A6S6TQJ5_9BACT</name>
<evidence type="ECO:0000313" key="2">
    <source>
        <dbReference type="EMBL" id="CAA6817286.1"/>
    </source>
</evidence>
<feature type="coiled-coil region" evidence="1">
    <location>
        <begin position="230"/>
        <end position="257"/>
    </location>
</feature>
<dbReference type="AlphaFoldDB" id="A0A6S6TQJ5"/>